<organism evidence="8">
    <name type="scientific">bioreactor metagenome</name>
    <dbReference type="NCBI Taxonomy" id="1076179"/>
    <lineage>
        <taxon>unclassified sequences</taxon>
        <taxon>metagenomes</taxon>
        <taxon>ecological metagenomes</taxon>
    </lineage>
</organism>
<keyword evidence="5 6" id="KW-0472">Membrane</keyword>
<evidence type="ECO:0000313" key="8">
    <source>
        <dbReference type="EMBL" id="MPM05756.1"/>
    </source>
</evidence>
<evidence type="ECO:0000259" key="7">
    <source>
        <dbReference type="Pfam" id="PF02687"/>
    </source>
</evidence>
<keyword evidence="2" id="KW-1003">Cell membrane</keyword>
<keyword evidence="3 6" id="KW-0812">Transmembrane</keyword>
<dbReference type="InterPro" id="IPR003838">
    <property type="entry name" value="ABC3_permease_C"/>
</dbReference>
<dbReference type="GO" id="GO:0022857">
    <property type="term" value="F:transmembrane transporter activity"/>
    <property type="evidence" value="ECO:0007669"/>
    <property type="project" value="TreeGrafter"/>
</dbReference>
<dbReference type="InterPro" id="IPR050250">
    <property type="entry name" value="Macrolide_Exporter_MacB"/>
</dbReference>
<comment type="subcellular location">
    <subcellularLocation>
        <location evidence="1">Cell membrane</location>
        <topology evidence="1">Multi-pass membrane protein</topology>
    </subcellularLocation>
</comment>
<evidence type="ECO:0000256" key="4">
    <source>
        <dbReference type="ARBA" id="ARBA00022989"/>
    </source>
</evidence>
<protein>
    <recommendedName>
        <fullName evidence="7">ABC3 transporter permease C-terminal domain-containing protein</fullName>
    </recommendedName>
</protein>
<evidence type="ECO:0000256" key="6">
    <source>
        <dbReference type="SAM" id="Phobius"/>
    </source>
</evidence>
<name>A0A644WPD2_9ZZZZ</name>
<evidence type="ECO:0000256" key="3">
    <source>
        <dbReference type="ARBA" id="ARBA00022692"/>
    </source>
</evidence>
<keyword evidence="4 6" id="KW-1133">Transmembrane helix</keyword>
<evidence type="ECO:0000256" key="2">
    <source>
        <dbReference type="ARBA" id="ARBA00022475"/>
    </source>
</evidence>
<dbReference type="EMBL" id="VSSQ01001162">
    <property type="protein sequence ID" value="MPM05756.1"/>
    <property type="molecule type" value="Genomic_DNA"/>
</dbReference>
<evidence type="ECO:0000256" key="1">
    <source>
        <dbReference type="ARBA" id="ARBA00004651"/>
    </source>
</evidence>
<reference evidence="8" key="1">
    <citation type="submission" date="2019-08" db="EMBL/GenBank/DDBJ databases">
        <authorList>
            <person name="Kucharzyk K."/>
            <person name="Murdoch R.W."/>
            <person name="Higgins S."/>
            <person name="Loffler F."/>
        </authorList>
    </citation>
    <scope>NUCLEOTIDE SEQUENCE</scope>
</reference>
<dbReference type="GO" id="GO:0005886">
    <property type="term" value="C:plasma membrane"/>
    <property type="evidence" value="ECO:0007669"/>
    <property type="project" value="UniProtKB-SubCell"/>
</dbReference>
<dbReference type="PANTHER" id="PTHR30572:SF18">
    <property type="entry name" value="ABC-TYPE MACROLIDE FAMILY EXPORT SYSTEM PERMEASE COMPONENT 2"/>
    <property type="match status" value="1"/>
</dbReference>
<evidence type="ECO:0000256" key="5">
    <source>
        <dbReference type="ARBA" id="ARBA00023136"/>
    </source>
</evidence>
<feature type="domain" description="ABC3 transporter permease C-terminal" evidence="7">
    <location>
        <begin position="43"/>
        <end position="156"/>
    </location>
</feature>
<feature type="transmembrane region" description="Helical" evidence="6">
    <location>
        <begin position="40"/>
        <end position="64"/>
    </location>
</feature>
<sequence length="162" mass="17733">MQKIAAILPGIDATLADARLTPVDDLYDHLNWSEQVGLKMFSVLATVCMLISLFGIYAVAAAATNRRRKEIAIRKVVGAEAGNIIRMFLREYTLQVIAAGVVALPLAYLVMSGWLQGYAYRMNIPWWLLGGVIVGVIILILLTVFMQVLKAADSNPSEVIKA</sequence>
<feature type="transmembrane region" description="Helical" evidence="6">
    <location>
        <begin position="126"/>
        <end position="145"/>
    </location>
</feature>
<feature type="transmembrane region" description="Helical" evidence="6">
    <location>
        <begin position="92"/>
        <end position="114"/>
    </location>
</feature>
<accession>A0A644WPD2</accession>
<proteinExistence type="predicted"/>
<comment type="caution">
    <text evidence="8">The sequence shown here is derived from an EMBL/GenBank/DDBJ whole genome shotgun (WGS) entry which is preliminary data.</text>
</comment>
<gene>
    <name evidence="8" type="ORF">SDC9_52047</name>
</gene>
<dbReference type="PANTHER" id="PTHR30572">
    <property type="entry name" value="MEMBRANE COMPONENT OF TRANSPORTER-RELATED"/>
    <property type="match status" value="1"/>
</dbReference>
<dbReference type="AlphaFoldDB" id="A0A644WPD2"/>
<dbReference type="Pfam" id="PF02687">
    <property type="entry name" value="FtsX"/>
    <property type="match status" value="1"/>
</dbReference>